<dbReference type="EMBL" id="JAHLQN010000001">
    <property type="protein sequence ID" value="MBU5627746.1"/>
    <property type="molecule type" value="Genomic_DNA"/>
</dbReference>
<organism evidence="1 2">
    <name type="scientific">Dysosmobacter acutus</name>
    <dbReference type="NCBI Taxonomy" id="2841504"/>
    <lineage>
        <taxon>Bacteria</taxon>
        <taxon>Bacillati</taxon>
        <taxon>Bacillota</taxon>
        <taxon>Clostridia</taxon>
        <taxon>Eubacteriales</taxon>
        <taxon>Oscillospiraceae</taxon>
        <taxon>Dysosmobacter</taxon>
    </lineage>
</organism>
<protein>
    <recommendedName>
        <fullName evidence="3">Arc family DNA-binding protein</fullName>
    </recommendedName>
</protein>
<evidence type="ECO:0000313" key="2">
    <source>
        <dbReference type="Proteomes" id="UP000787672"/>
    </source>
</evidence>
<dbReference type="InterPro" id="IPR008651">
    <property type="entry name" value="Uncharacterised_HicB"/>
</dbReference>
<keyword evidence="2" id="KW-1185">Reference proteome</keyword>
<comment type="caution">
    <text evidence="1">The sequence shown here is derived from an EMBL/GenBank/DDBJ whole genome shotgun (WGS) entry which is preliminary data.</text>
</comment>
<name>A0ABS6FDN2_9FIRM</name>
<accession>A0ABS6FDN2</accession>
<evidence type="ECO:0000313" key="1">
    <source>
        <dbReference type="EMBL" id="MBU5627746.1"/>
    </source>
</evidence>
<evidence type="ECO:0008006" key="3">
    <source>
        <dbReference type="Google" id="ProtNLM"/>
    </source>
</evidence>
<gene>
    <name evidence="1" type="ORF">KQI82_12580</name>
</gene>
<proteinExistence type="predicted"/>
<sequence length="79" mass="9170">MKKKSKDTVLTPESRRAIMHMKGGVNNMTNETERFTLRITKELKHQLETTRKRMGVSLNALVLQILWDWAKENQGKDSA</sequence>
<dbReference type="RefSeq" id="WP_216633084.1">
    <property type="nucleotide sequence ID" value="NZ_JAHLQN010000001.1"/>
</dbReference>
<reference evidence="1 2" key="1">
    <citation type="submission" date="2021-06" db="EMBL/GenBank/DDBJ databases">
        <authorList>
            <person name="Sun Q."/>
            <person name="Li D."/>
        </authorList>
    </citation>
    <scope>NUCLEOTIDE SEQUENCE [LARGE SCALE GENOMIC DNA]</scope>
    <source>
        <strain evidence="1 2">MSJ-2</strain>
    </source>
</reference>
<dbReference type="Proteomes" id="UP000787672">
    <property type="component" value="Unassembled WGS sequence"/>
</dbReference>
<dbReference type="Pfam" id="PF05534">
    <property type="entry name" value="HicB"/>
    <property type="match status" value="1"/>
</dbReference>